<dbReference type="Proteomes" id="UP000694408">
    <property type="component" value="Unplaced"/>
</dbReference>
<name>A0A8C5ITI3_JUNHY</name>
<feature type="region of interest" description="Disordered" evidence="2">
    <location>
        <begin position="383"/>
        <end position="410"/>
    </location>
</feature>
<dbReference type="PANTHER" id="PTHR13950:SF13">
    <property type="entry name" value="DMX-LIKE PROTEIN 2"/>
    <property type="match status" value="1"/>
</dbReference>
<evidence type="ECO:0000313" key="5">
    <source>
        <dbReference type="Ensembl" id="ENSJHYP00000007825.1"/>
    </source>
</evidence>
<keyword evidence="1" id="KW-0853">WD repeat</keyword>
<reference evidence="5" key="2">
    <citation type="submission" date="2025-09" db="UniProtKB">
        <authorList>
            <consortium name="Ensembl"/>
        </authorList>
    </citation>
    <scope>IDENTIFICATION</scope>
</reference>
<keyword evidence="3" id="KW-0812">Transmembrane</keyword>
<feature type="compositionally biased region" description="Basic and acidic residues" evidence="2">
    <location>
        <begin position="1927"/>
        <end position="1939"/>
    </location>
</feature>
<sequence>MHLHQVLTGAVNPGDNGYSVGSVQDTPFTAYGSGCDIVILANDFECVQIIPGAKHGNIQVSCVECSQRQGRVRISINLYRSNRLLTATDFLQLWAPPSDDILEEDEEDDGSSQIKDDKVLPVLNDWKCVWQCKTATSVHLMSWSPDGEYFATAGKDDCLLKVWYPMTGWKSSLLPQENEEKKKGSEDVQFSFVYLAHPRAVTGFSWRNISKYMPRGLVCNVLLTSCLDGICRLWAETLLPEDTLLGEQICETTTSSISSTISQSGKQKDTIQHALEVHTIHHLKNMRKGQRRSSVLVTHTDVLPDQQGIHEVQRHISHQANALGHFHIAASINPNTDIPSVLAGTAFNTDEGSGGFVVHWLNNKEFHFTSSIEVFMQLKNSVESETGTGTGSSEHEDGEREGSPKTSLLAGPRLPLPTVLLDRKIDLLLTEWNRNPDMLFTIHPVDGTFLVWHVKYLDEHTPGIFRQVQVSFSSRIPVAFPSGDASSLSKNIMMYACPVFVKDSSSAAQQKTMDFPDNTLANKGPSFAQDSANVNIISPVVMMISKHIDGSLNQWAVTFADKSAFTTVLTVSHKFRYCGHRFHLNDLACHSVLPLLLTSSHHNALLTPESDTSWDSDRINRMMDPIKHKRGSSKQQLKNAATRTFHDPNAIYSELILWRVDPIGPLSYTGGVSELARINSLHTSAFSNVAWLPTLIPSYCLGTYCNSASACFVASDGKNLRLYQAVVDARKLLDELSDPESSKLIGEVFNIVSQQSTARPGCIIELDAITNKCGSNTQLLHVFQEDFILGYKPHKEDAEGKETEIFFQPSQGYRPPPFSEKFYLVVIEKDSSGCSVLQMWHLHLKSVQASSSADNKLSVPEQKTVDSSPDVSPGISPIPRSSSIANLQTASKLILSSRLVYSQPLDLPVGVEVVRATPSAGHLSSSSIYPVCLAPYLIVTSCSDNRVRFWRCTVETDLNSRTEEKETYHWRKWPLMNDEGEDNSSTVSIIGRPVAVSCSYTGRLAVAYKQPIQHNGFVSKEFSMHVCILECESTGGSEWVLEQTIHLDDLVKVGSVLDSRVSVDSNLFVYSKSDAFLNKDKYLVPSIKHLVHLDWVSKEDGSHILTVGVGANIFMYGRLSGIVTDQTSSKEGVAVITLPLGGSIKQGVKSKWVLLRSIDLVSSVDGTPSLPVSLSWVRDGILVVGMDCEMHVYAQWKHAVKFGNGESDVFPSEDSTTQDPFKTSAVVKKTSVIDGAGVVDDVFGTPTVIQDGGLFEAAHVLSPTLPQYHPTQLLELMDLGKVRRAKAILSHLVKCIAGEVAIVKDTEAGEGTGPKRHLSRTISVSGSTAKDTITAGKDGTRDYTEIDSIPPLPLYALLAADQDATYVAEETSKIPQGSEDHAKRKAEDQYSDLFQVQPVTTEDFIDFEPEKRESKSKVINLSQYGPTYFGREHASVLSSHLMHSSLPGLTRLEQMFLVALADTVATTSTELDENRDKNYSGRDTLDECGLRYLLAMRLHTCLLTSLPPLYRVQLLHQGLSTCHFAWAFHSEAEEELINMIPAIQKGDPQWSELRAMGIGWWVRNINTLRRCIEKVAKASFQRNNDALDAALFYLAMKKKAVVWGLSQHDEKMTAFFSHNFNEDRWRKAALKNAFALLGKQRFEQSAAFFLLAGSLKDAIEVCLEKMEDIQLAMVIARLYESEFETSVTYTSILYEKILGCQKDGTGFSCTKLHSDPFLRSIAYWIMKDYTRALDTLLEQTPKDDDENPVIVKSCNPVVFSFYNYLRTHPLLIRRYFSSPEGTLATLGLKTEKNFVDKINLIERKLFFTTANAHFKVGCPVLALEVLSKIPKIRKKSPLVGEKDSSSPSIQADVSDSKALQDGAGSGDIDWSKPISTSFALESTVESSAQFDWSQPAVKFDDEPLTLDWGEDKNGSDEEDKDVGIMMKKSDSKSEDERTSDTSMAQTPHGEVSEAGDTEVDVIAEQLKFRACLKILMTELRTLATGYEVDGGKLRFQLYNWLEKEIAAMHEICNHDTGDKDYCKTYTKVNGDLLDPEDIMDKPDIGSYERHQIERRRLQAKREHAERRKWWLQKNQALLRVFLSYCSLHGAQGGGLASVRMELKFLLQESQQTSDQLYQLSPLPLPTTLPLLSASIASTKTVIANPVLYLNNHIHDILYTIVQMKSPPHPNIEDVKVYTLHSLAASLSASIYQALCDSHSYSQTEANQFTGMVYQGLLLSDRRRLRTESIEEHATPNSSPAQWPGVSSLINLLSSAQDEDQPKLNILLCEAVVAVYLSLLIHALATNSCNELFRLAAHPLNSRMWAAVFGGGVKLLVKPRRQSENIPGTLLHTGHPNGRPVKDSNVPPPVPAERPSYKEKFIPPELSMWDYFMAKPFLPLSDSGVIYDSDESIHSDEEEDDAFLSDVQIQEHTDANSYRSAEIILQDRMDQFEGPPPNYINTYPSDVGVGAGPALLRNKAMIEPENTPFKSKDYSALPAKRLWHFLVKQELLQETFIRYIFTKKRKQSEVEADLGYPGGKAKIIHKESDMIMAFAVNKANSNEIVLASTHDVQELDISALLADCFFVVILIILIFCEAMSVLLLIKRNLNNVKRMASHPVHQYYLTGAQDGSVRMFEWTRPQQLVCFQQAGNARVTRMYFNAQGNKCGVADGEGFLSIWQVNQTTSNPKPYLSWQCHSKTTSDFAFITSSSLVATSGQSNDNRNVCLWDTLVSSTNSLIHAFTCHDHGATVLQYAPKHQLLISGGRKGYICIFDIRQRQILFTFQAHESAVKALALDPSEDYFVTGSAEGNMKVWRLTGYNLIHSFKNEHAKQSLFRNIGAGVTQIETVQGNRIFSCGADGTLKMRVLPNAFNVLNSSVQFRI</sequence>
<dbReference type="Ensembl" id="ENSJHYT00000009530.1">
    <property type="protein sequence ID" value="ENSJHYP00000007825.1"/>
    <property type="gene ID" value="ENSJHYG00000001427.1"/>
</dbReference>
<accession>A0A8C5ITI3</accession>
<dbReference type="InterPro" id="IPR052208">
    <property type="entry name" value="DmX-like/RAVE_component"/>
</dbReference>
<protein>
    <submittedName>
        <fullName evidence="5">Dmx like 2</fullName>
    </submittedName>
</protein>
<evidence type="ECO:0000259" key="4">
    <source>
        <dbReference type="Pfam" id="PF12234"/>
    </source>
</evidence>
<dbReference type="InterPro" id="IPR022033">
    <property type="entry name" value="Rav1p_C"/>
</dbReference>
<feature type="region of interest" description="Disordered" evidence="2">
    <location>
        <begin position="855"/>
        <end position="878"/>
    </location>
</feature>
<feature type="domain" description="RAVE complex protein Rav1 C-terminal" evidence="4">
    <location>
        <begin position="1065"/>
        <end position="1301"/>
    </location>
</feature>
<feature type="region of interest" description="Disordered" evidence="2">
    <location>
        <begin position="2325"/>
        <end position="2355"/>
    </location>
</feature>
<feature type="domain" description="RAVE complex protein Rav1 C-terminal" evidence="4">
    <location>
        <begin position="1391"/>
        <end position="1824"/>
    </location>
</feature>
<keyword evidence="3" id="KW-1133">Transmembrane helix</keyword>
<keyword evidence="3" id="KW-0472">Membrane</keyword>
<evidence type="ECO:0000256" key="1">
    <source>
        <dbReference type="PROSITE-ProRule" id="PRU00221"/>
    </source>
</evidence>
<evidence type="ECO:0000256" key="2">
    <source>
        <dbReference type="SAM" id="MobiDB-lite"/>
    </source>
</evidence>
<feature type="transmembrane region" description="Helical" evidence="3">
    <location>
        <begin position="2564"/>
        <end position="2584"/>
    </location>
</feature>
<dbReference type="SUPFAM" id="SSF50978">
    <property type="entry name" value="WD40 repeat-like"/>
    <property type="match status" value="2"/>
</dbReference>
<organism evidence="5 6">
    <name type="scientific">Junco hyemalis</name>
    <name type="common">Dark-eyed junco</name>
    <dbReference type="NCBI Taxonomy" id="40217"/>
    <lineage>
        <taxon>Eukaryota</taxon>
        <taxon>Metazoa</taxon>
        <taxon>Chordata</taxon>
        <taxon>Craniata</taxon>
        <taxon>Vertebrata</taxon>
        <taxon>Euteleostomi</taxon>
        <taxon>Archelosauria</taxon>
        <taxon>Archosauria</taxon>
        <taxon>Dinosauria</taxon>
        <taxon>Saurischia</taxon>
        <taxon>Theropoda</taxon>
        <taxon>Coelurosauria</taxon>
        <taxon>Aves</taxon>
        <taxon>Neognathae</taxon>
        <taxon>Neoaves</taxon>
        <taxon>Telluraves</taxon>
        <taxon>Australaves</taxon>
        <taxon>Passeriformes</taxon>
        <taxon>Passerellidae</taxon>
        <taxon>Junco</taxon>
    </lineage>
</organism>
<evidence type="ECO:0000313" key="6">
    <source>
        <dbReference type="Proteomes" id="UP000694408"/>
    </source>
</evidence>
<dbReference type="GO" id="GO:0007035">
    <property type="term" value="P:vacuolar acidification"/>
    <property type="evidence" value="ECO:0007669"/>
    <property type="project" value="TreeGrafter"/>
</dbReference>
<dbReference type="InterPro" id="IPR036322">
    <property type="entry name" value="WD40_repeat_dom_sf"/>
</dbReference>
<keyword evidence="6" id="KW-1185">Reference proteome</keyword>
<dbReference type="Pfam" id="PF12234">
    <property type="entry name" value="Rav1p_C"/>
    <property type="match status" value="2"/>
</dbReference>
<dbReference type="PROSITE" id="PS50082">
    <property type="entry name" value="WD_REPEATS_2"/>
    <property type="match status" value="1"/>
</dbReference>
<dbReference type="Gene3D" id="2.130.10.10">
    <property type="entry name" value="YVTN repeat-like/Quinoprotein amine dehydrogenase"/>
    <property type="match status" value="3"/>
</dbReference>
<dbReference type="GO" id="GO:0043291">
    <property type="term" value="C:RAVE complex"/>
    <property type="evidence" value="ECO:0007669"/>
    <property type="project" value="TreeGrafter"/>
</dbReference>
<reference evidence="5" key="1">
    <citation type="submission" date="2025-08" db="UniProtKB">
        <authorList>
            <consortium name="Ensembl"/>
        </authorList>
    </citation>
    <scope>IDENTIFICATION</scope>
</reference>
<dbReference type="InterPro" id="IPR001680">
    <property type="entry name" value="WD40_rpt"/>
</dbReference>
<feature type="region of interest" description="Disordered" evidence="2">
    <location>
        <begin position="1903"/>
        <end position="1956"/>
    </location>
</feature>
<dbReference type="PANTHER" id="PTHR13950">
    <property type="entry name" value="RABCONNECTIN-RELATED"/>
    <property type="match status" value="1"/>
</dbReference>
<dbReference type="FunFam" id="2.130.10.10:FF:000254">
    <property type="entry name" value="dmX-like protein 2 isoform X2"/>
    <property type="match status" value="1"/>
</dbReference>
<dbReference type="SMART" id="SM00320">
    <property type="entry name" value="WD40"/>
    <property type="match status" value="11"/>
</dbReference>
<dbReference type="InterPro" id="IPR015943">
    <property type="entry name" value="WD40/YVTN_repeat-like_dom_sf"/>
</dbReference>
<feature type="repeat" description="WD" evidence="1">
    <location>
        <begin position="2763"/>
        <end position="2804"/>
    </location>
</feature>
<dbReference type="Pfam" id="PF00400">
    <property type="entry name" value="WD40"/>
    <property type="match status" value="2"/>
</dbReference>
<feature type="region of interest" description="Disordered" evidence="2">
    <location>
        <begin position="1837"/>
        <end position="1870"/>
    </location>
</feature>
<feature type="compositionally biased region" description="Basic and acidic residues" evidence="2">
    <location>
        <begin position="393"/>
        <end position="403"/>
    </location>
</feature>
<proteinExistence type="predicted"/>
<evidence type="ECO:0000256" key="3">
    <source>
        <dbReference type="SAM" id="Phobius"/>
    </source>
</evidence>
<dbReference type="PROSITE" id="PS50294">
    <property type="entry name" value="WD_REPEATS_REGION"/>
    <property type="match status" value="1"/>
</dbReference>